<evidence type="ECO:0000313" key="2">
    <source>
        <dbReference type="EMBL" id="MBB3037955.1"/>
    </source>
</evidence>
<dbReference type="CDD" id="cd06260">
    <property type="entry name" value="DUF820-like"/>
    <property type="match status" value="1"/>
</dbReference>
<dbReference type="RefSeq" id="WP_064442420.1">
    <property type="nucleotide sequence ID" value="NZ_BDDI01000025.1"/>
</dbReference>
<protein>
    <submittedName>
        <fullName evidence="2">Uma2 family endonuclease</fullName>
    </submittedName>
</protein>
<keyword evidence="2" id="KW-0540">Nuclease</keyword>
<gene>
    <name evidence="2" type="ORF">FHU29_002404</name>
</gene>
<dbReference type="InterPro" id="IPR011335">
    <property type="entry name" value="Restrct_endonuc-II-like"/>
</dbReference>
<dbReference type="EMBL" id="JACHWS010000002">
    <property type="protein sequence ID" value="MBB3037955.1"/>
    <property type="molecule type" value="Genomic_DNA"/>
</dbReference>
<sequence>MTSAHSARLLSLEEWDALPEDNSARIELQEGVLIVSPKPQRRHQRAAARIWKQLDSQLPLGFEALLDFEIVVEAEFPATVRVPDVVVTRSDGPDKRVAAAEVVIAIEIVSPGSRRTDTVTKRSEYAEAGIPHYRIVDLDEPATLTALHLAGDFGYQEAPAVSGSFTTAEPFALTLQLDGLADAR</sequence>
<keyword evidence="3" id="KW-1185">Reference proteome</keyword>
<name>A0A839RMI8_9ACTN</name>
<dbReference type="Gene3D" id="3.90.1570.10">
    <property type="entry name" value="tt1808, chain A"/>
    <property type="match status" value="1"/>
</dbReference>
<dbReference type="GO" id="GO:0004519">
    <property type="term" value="F:endonuclease activity"/>
    <property type="evidence" value="ECO:0007669"/>
    <property type="project" value="UniProtKB-KW"/>
</dbReference>
<reference evidence="2 3" key="1">
    <citation type="submission" date="2020-08" db="EMBL/GenBank/DDBJ databases">
        <title>Sequencing the genomes of 1000 actinobacteria strains.</title>
        <authorList>
            <person name="Klenk H.-P."/>
        </authorList>
    </citation>
    <scope>NUCLEOTIDE SEQUENCE [LARGE SCALE GENOMIC DNA]</scope>
    <source>
        <strain evidence="2 3">DSM 45258</strain>
    </source>
</reference>
<evidence type="ECO:0000259" key="1">
    <source>
        <dbReference type="Pfam" id="PF05685"/>
    </source>
</evidence>
<accession>A0A839RMI8</accession>
<dbReference type="InterPro" id="IPR008538">
    <property type="entry name" value="Uma2"/>
</dbReference>
<feature type="domain" description="Putative restriction endonuclease" evidence="1">
    <location>
        <begin position="13"/>
        <end position="170"/>
    </location>
</feature>
<dbReference type="PANTHER" id="PTHR35400:SF3">
    <property type="entry name" value="SLL1072 PROTEIN"/>
    <property type="match status" value="1"/>
</dbReference>
<dbReference type="AlphaFoldDB" id="A0A839RMI8"/>
<comment type="caution">
    <text evidence="2">The sequence shown here is derived from an EMBL/GenBank/DDBJ whole genome shotgun (WGS) entry which is preliminary data.</text>
</comment>
<keyword evidence="2" id="KW-0255">Endonuclease</keyword>
<organism evidence="2 3">
    <name type="scientific">Hoyosella altamirensis</name>
    <dbReference type="NCBI Taxonomy" id="616997"/>
    <lineage>
        <taxon>Bacteria</taxon>
        <taxon>Bacillati</taxon>
        <taxon>Actinomycetota</taxon>
        <taxon>Actinomycetes</taxon>
        <taxon>Mycobacteriales</taxon>
        <taxon>Hoyosellaceae</taxon>
        <taxon>Hoyosella</taxon>
    </lineage>
</organism>
<dbReference type="PANTHER" id="PTHR35400">
    <property type="entry name" value="SLR1083 PROTEIN"/>
    <property type="match status" value="1"/>
</dbReference>
<dbReference type="SUPFAM" id="SSF52980">
    <property type="entry name" value="Restriction endonuclease-like"/>
    <property type="match status" value="1"/>
</dbReference>
<dbReference type="Pfam" id="PF05685">
    <property type="entry name" value="Uma2"/>
    <property type="match status" value="1"/>
</dbReference>
<keyword evidence="2" id="KW-0378">Hydrolase</keyword>
<proteinExistence type="predicted"/>
<dbReference type="Proteomes" id="UP000567922">
    <property type="component" value="Unassembled WGS sequence"/>
</dbReference>
<evidence type="ECO:0000313" key="3">
    <source>
        <dbReference type="Proteomes" id="UP000567922"/>
    </source>
</evidence>
<dbReference type="OrthoDB" id="9799703at2"/>
<dbReference type="InterPro" id="IPR012296">
    <property type="entry name" value="Nuclease_put_TT1808"/>
</dbReference>